<dbReference type="InterPro" id="IPR013324">
    <property type="entry name" value="RNA_pol_sigma_r3/r4-like"/>
</dbReference>
<dbReference type="PANTHER" id="PTHR43133:SF39">
    <property type="entry name" value="SIMILAR TO RNA POLYMERASE SIGMA-E FACTOR"/>
    <property type="match status" value="1"/>
</dbReference>
<dbReference type="InterPro" id="IPR053812">
    <property type="entry name" value="HTH_Sigma70_ECF-like"/>
</dbReference>
<dbReference type="SUPFAM" id="SSF88659">
    <property type="entry name" value="Sigma3 and sigma4 domains of RNA polymerase sigma factors"/>
    <property type="match status" value="1"/>
</dbReference>
<sequence length="198" mass="22094">MPARLARASCRDPLPWPLLSLPLRRTSLRRPVPIFCSPSCTTSCAALARSRAAGGGRHTLLDTSALVHEAFMRMQRGGLVALKDREHFLAYAATTMRSVVIDFVRRRQAARRGGEIEHVTLDTRAGEVLGARDDEILEVHEALQLLAQVDERLVRVVEMRYFAGLTDAEIAAALGVTDRTVRRDWERARLLLAQMLGR</sequence>
<evidence type="ECO:0000256" key="3">
    <source>
        <dbReference type="ARBA" id="ARBA00023163"/>
    </source>
</evidence>
<dbReference type="Proteomes" id="UP000321832">
    <property type="component" value="Unassembled WGS sequence"/>
</dbReference>
<dbReference type="NCBIfam" id="TIGR02999">
    <property type="entry name" value="Sig-70_X6"/>
    <property type="match status" value="1"/>
</dbReference>
<keyword evidence="1" id="KW-0805">Transcription regulation</keyword>
<keyword evidence="3" id="KW-0804">Transcription</keyword>
<gene>
    <name evidence="5" type="ORF">FSC37_18090</name>
</gene>
<dbReference type="NCBIfam" id="TIGR02937">
    <property type="entry name" value="sigma70-ECF"/>
    <property type="match status" value="1"/>
</dbReference>
<dbReference type="PANTHER" id="PTHR43133">
    <property type="entry name" value="RNA POLYMERASE ECF-TYPE SIGMA FACTO"/>
    <property type="match status" value="1"/>
</dbReference>
<proteinExistence type="predicted"/>
<evidence type="ECO:0000313" key="6">
    <source>
        <dbReference type="Proteomes" id="UP000321832"/>
    </source>
</evidence>
<dbReference type="AlphaFoldDB" id="A0A5C6U1W6"/>
<accession>A0A5C6U1W6</accession>
<protein>
    <submittedName>
        <fullName evidence="5">Sigma-70 family RNA polymerase sigma factor</fullName>
    </submittedName>
</protein>
<name>A0A5C6U1W6_9BURK</name>
<evidence type="ECO:0000259" key="4">
    <source>
        <dbReference type="Pfam" id="PF07638"/>
    </source>
</evidence>
<organism evidence="5 6">
    <name type="scientific">Piscinibacter aquaticus</name>
    <dbReference type="NCBI Taxonomy" id="392597"/>
    <lineage>
        <taxon>Bacteria</taxon>
        <taxon>Pseudomonadati</taxon>
        <taxon>Pseudomonadota</taxon>
        <taxon>Betaproteobacteria</taxon>
        <taxon>Burkholderiales</taxon>
        <taxon>Sphaerotilaceae</taxon>
        <taxon>Piscinibacter</taxon>
    </lineage>
</organism>
<dbReference type="InterPro" id="IPR039425">
    <property type="entry name" value="RNA_pol_sigma-70-like"/>
</dbReference>
<reference evidence="5 6" key="1">
    <citation type="submission" date="2019-08" db="EMBL/GenBank/DDBJ databases">
        <authorList>
            <person name="Khan S.A."/>
            <person name="Jeon C.O."/>
            <person name="Jeong S.E."/>
        </authorList>
    </citation>
    <scope>NUCLEOTIDE SEQUENCE [LARGE SCALE GENOMIC DNA]</scope>
    <source>
        <strain evidence="6">IMCC1728</strain>
    </source>
</reference>
<feature type="domain" description="RNA polymerase sigma-70 ECF-like HTH" evidence="4">
    <location>
        <begin position="47"/>
        <end position="194"/>
    </location>
</feature>
<comment type="caution">
    <text evidence="5">The sequence shown here is derived from an EMBL/GenBank/DDBJ whole genome shotgun (WGS) entry which is preliminary data.</text>
</comment>
<dbReference type="GO" id="GO:0016987">
    <property type="term" value="F:sigma factor activity"/>
    <property type="evidence" value="ECO:0007669"/>
    <property type="project" value="UniProtKB-KW"/>
</dbReference>
<dbReference type="InterPro" id="IPR014284">
    <property type="entry name" value="RNA_pol_sigma-70_dom"/>
</dbReference>
<dbReference type="Pfam" id="PF07638">
    <property type="entry name" value="Sigma70_ECF"/>
    <property type="match status" value="1"/>
</dbReference>
<evidence type="ECO:0000256" key="2">
    <source>
        <dbReference type="ARBA" id="ARBA00023082"/>
    </source>
</evidence>
<dbReference type="InterPro" id="IPR011517">
    <property type="entry name" value="RNA_pol_sigma70_ECF-like"/>
</dbReference>
<dbReference type="GO" id="GO:0006352">
    <property type="term" value="P:DNA-templated transcription initiation"/>
    <property type="evidence" value="ECO:0007669"/>
    <property type="project" value="InterPro"/>
</dbReference>
<dbReference type="Gene3D" id="1.10.10.10">
    <property type="entry name" value="Winged helix-like DNA-binding domain superfamily/Winged helix DNA-binding domain"/>
    <property type="match status" value="1"/>
</dbReference>
<dbReference type="EMBL" id="VOPW01000001">
    <property type="protein sequence ID" value="TXC66982.1"/>
    <property type="molecule type" value="Genomic_DNA"/>
</dbReference>
<dbReference type="InterPro" id="IPR036388">
    <property type="entry name" value="WH-like_DNA-bd_sf"/>
</dbReference>
<evidence type="ECO:0000256" key="1">
    <source>
        <dbReference type="ARBA" id="ARBA00023015"/>
    </source>
</evidence>
<keyword evidence="6" id="KW-1185">Reference proteome</keyword>
<keyword evidence="2" id="KW-0731">Sigma factor</keyword>
<evidence type="ECO:0000313" key="5">
    <source>
        <dbReference type="EMBL" id="TXC66982.1"/>
    </source>
</evidence>